<dbReference type="PANTHER" id="PTHR23513">
    <property type="entry name" value="INTEGRAL MEMBRANE EFFLUX PROTEIN-RELATED"/>
    <property type="match status" value="1"/>
</dbReference>
<dbReference type="InterPro" id="IPR010290">
    <property type="entry name" value="TM_effector"/>
</dbReference>
<keyword evidence="5 7" id="KW-1133">Transmembrane helix</keyword>
<evidence type="ECO:0000256" key="7">
    <source>
        <dbReference type="SAM" id="Phobius"/>
    </source>
</evidence>
<evidence type="ECO:0000313" key="10">
    <source>
        <dbReference type="Proteomes" id="UP000008825"/>
    </source>
</evidence>
<evidence type="ECO:0000256" key="3">
    <source>
        <dbReference type="ARBA" id="ARBA00022475"/>
    </source>
</evidence>
<dbReference type="KEGG" id="gbm:Gbem_3596"/>
<proteinExistence type="predicted"/>
<reference evidence="9 10" key="2">
    <citation type="journal article" date="2010" name="BMC Genomics">
        <title>The genome of Geobacter bemidjiensis, exemplar for the subsurface clade of Geobacter species that predominate in Fe(III)-reducing subsurface environments.</title>
        <authorList>
            <person name="Aklujkar M."/>
            <person name="Young N.D."/>
            <person name="Holmes D."/>
            <person name="Chavan M."/>
            <person name="Risso C."/>
            <person name="Kiss H.E."/>
            <person name="Han C.S."/>
            <person name="Land M.L."/>
            <person name="Lovley D.R."/>
        </authorList>
    </citation>
    <scope>NUCLEOTIDE SEQUENCE [LARGE SCALE GENOMIC DNA]</scope>
    <source>
        <strain evidence="10">ATCC BAA-1014 / DSM 16622 / JCM 12645 / Bem</strain>
    </source>
</reference>
<dbReference type="EMBL" id="CP001124">
    <property type="protein sequence ID" value="ACH40588.1"/>
    <property type="molecule type" value="Genomic_DNA"/>
</dbReference>
<evidence type="ECO:0000256" key="1">
    <source>
        <dbReference type="ARBA" id="ARBA00004651"/>
    </source>
</evidence>
<keyword evidence="6 7" id="KW-0472">Membrane</keyword>
<comment type="subcellular location">
    <subcellularLocation>
        <location evidence="1">Cell membrane</location>
        <topology evidence="1">Multi-pass membrane protein</topology>
    </subcellularLocation>
</comment>
<feature type="transmembrane region" description="Helical" evidence="7">
    <location>
        <begin position="350"/>
        <end position="373"/>
    </location>
</feature>
<sequence length="417" mass="43322">MSNATAEPQLLRDSNYRIFWMGQSVSWLGCVTQSVAQGWLVWSLTKSPGQLALTAVMTSLPALLFSLLGGVIADRFDKRVLLMTTQAASLIPASLLGLLTACGEITVSQVLALAFLQATLQALELPARHAFLSELVPVGRLSQAVSLNAVSFNATRLIGPAIAGFTMAAFGTAPCFFINASSFLVGMLSLLFVQSAGGENLEGKRPGRLPLADLCEGFRFVLNDREVRPLLLQVALVGLLGIPFVPLLPVFADTLGVGARGLGVMSACAGGGSLLAAVALSWAREIRARKEVAASAAMLFAAALLVFSRSEHYPLTLFALALAGGALVVFLALVNRTLQQSSPGHMRGRVMAAYSLALIGTAPLGTALVGALAAMLGTAWALSFSSSLCLAAIVLSHFHSGRGAGETGCLTAAEGKP</sequence>
<dbReference type="eggNOG" id="COG2814">
    <property type="taxonomic scope" value="Bacteria"/>
</dbReference>
<feature type="transmembrane region" description="Helical" evidence="7">
    <location>
        <begin position="144"/>
        <end position="170"/>
    </location>
</feature>
<dbReference type="Proteomes" id="UP000008825">
    <property type="component" value="Chromosome"/>
</dbReference>
<name>B5ECX1_CITBB</name>
<keyword evidence="10" id="KW-1185">Reference proteome</keyword>
<dbReference type="GO" id="GO:0022857">
    <property type="term" value="F:transmembrane transporter activity"/>
    <property type="evidence" value="ECO:0007669"/>
    <property type="project" value="InterPro"/>
</dbReference>
<feature type="transmembrane region" description="Helical" evidence="7">
    <location>
        <begin position="257"/>
        <end position="280"/>
    </location>
</feature>
<dbReference type="STRING" id="404380.Gbem_3596"/>
<dbReference type="RefSeq" id="WP_012532025.1">
    <property type="nucleotide sequence ID" value="NC_011146.1"/>
</dbReference>
<gene>
    <name evidence="9" type="ordered locus">Gbem_3596</name>
</gene>
<dbReference type="HOGENOM" id="CLU_034180_11_2_7"/>
<feature type="transmembrane region" description="Helical" evidence="7">
    <location>
        <begin position="292"/>
        <end position="309"/>
    </location>
</feature>
<evidence type="ECO:0000256" key="6">
    <source>
        <dbReference type="ARBA" id="ARBA00023136"/>
    </source>
</evidence>
<dbReference type="PANTHER" id="PTHR23513:SF11">
    <property type="entry name" value="STAPHYLOFERRIN A TRANSPORTER"/>
    <property type="match status" value="1"/>
</dbReference>
<dbReference type="CDD" id="cd06173">
    <property type="entry name" value="MFS_MefA_like"/>
    <property type="match status" value="1"/>
</dbReference>
<dbReference type="InterPro" id="IPR036259">
    <property type="entry name" value="MFS_trans_sf"/>
</dbReference>
<evidence type="ECO:0000256" key="5">
    <source>
        <dbReference type="ARBA" id="ARBA00022989"/>
    </source>
</evidence>
<evidence type="ECO:0000256" key="2">
    <source>
        <dbReference type="ARBA" id="ARBA00022448"/>
    </source>
</evidence>
<dbReference type="SUPFAM" id="SSF103473">
    <property type="entry name" value="MFS general substrate transporter"/>
    <property type="match status" value="1"/>
</dbReference>
<protein>
    <submittedName>
        <fullName evidence="9">Membrane protein, major facilitator superfamily</fullName>
    </submittedName>
</protein>
<reference evidence="9 10" key="1">
    <citation type="submission" date="2008-07" db="EMBL/GenBank/DDBJ databases">
        <title>Complete sequence of Geobacter bemidjiensis BEM.</title>
        <authorList>
            <consortium name="US DOE Joint Genome Institute"/>
            <person name="Lucas S."/>
            <person name="Copeland A."/>
            <person name="Lapidus A."/>
            <person name="Glavina del Rio T."/>
            <person name="Dalin E."/>
            <person name="Tice H."/>
            <person name="Bruce D."/>
            <person name="Goodwin L."/>
            <person name="Pitluck S."/>
            <person name="Kiss H."/>
            <person name="Brettin T."/>
            <person name="Detter J.C."/>
            <person name="Han C."/>
            <person name="Kuske C.R."/>
            <person name="Schmutz J."/>
            <person name="Larimer F."/>
            <person name="Land M."/>
            <person name="Hauser L."/>
            <person name="Kyrpides N."/>
            <person name="Lykidis A."/>
            <person name="Lovley D."/>
            <person name="Richardson P."/>
        </authorList>
    </citation>
    <scope>NUCLEOTIDE SEQUENCE [LARGE SCALE GENOMIC DNA]</scope>
    <source>
        <strain evidence="10">ATCC BAA-1014 / DSM 16622 / JCM 12645 / Bem</strain>
    </source>
</reference>
<feature type="domain" description="Major facilitator superfamily (MFS) profile" evidence="8">
    <location>
        <begin position="1"/>
        <end position="404"/>
    </location>
</feature>
<feature type="transmembrane region" description="Helical" evidence="7">
    <location>
        <begin position="105"/>
        <end position="123"/>
    </location>
</feature>
<organism evidence="9 10">
    <name type="scientific">Citrifermentans bemidjiense (strain ATCC BAA-1014 / DSM 16622 / JCM 12645 / Bem)</name>
    <name type="common">Geobacter bemidjiensis</name>
    <dbReference type="NCBI Taxonomy" id="404380"/>
    <lineage>
        <taxon>Bacteria</taxon>
        <taxon>Pseudomonadati</taxon>
        <taxon>Thermodesulfobacteriota</taxon>
        <taxon>Desulfuromonadia</taxon>
        <taxon>Geobacterales</taxon>
        <taxon>Geobacteraceae</taxon>
        <taxon>Citrifermentans</taxon>
    </lineage>
</organism>
<keyword evidence="2" id="KW-0813">Transport</keyword>
<keyword evidence="4 7" id="KW-0812">Transmembrane</keyword>
<dbReference type="OrthoDB" id="9775268at2"/>
<evidence type="ECO:0000256" key="4">
    <source>
        <dbReference type="ARBA" id="ARBA00022692"/>
    </source>
</evidence>
<keyword evidence="3" id="KW-1003">Cell membrane</keyword>
<dbReference type="PROSITE" id="PS50850">
    <property type="entry name" value="MFS"/>
    <property type="match status" value="1"/>
</dbReference>
<dbReference type="InterPro" id="IPR020846">
    <property type="entry name" value="MFS_dom"/>
</dbReference>
<feature type="transmembrane region" description="Helical" evidence="7">
    <location>
        <begin position="51"/>
        <end position="73"/>
    </location>
</feature>
<dbReference type="Gene3D" id="1.20.1250.20">
    <property type="entry name" value="MFS general substrate transporter like domains"/>
    <property type="match status" value="1"/>
</dbReference>
<feature type="transmembrane region" description="Helical" evidence="7">
    <location>
        <begin position="315"/>
        <end position="338"/>
    </location>
</feature>
<feature type="transmembrane region" description="Helical" evidence="7">
    <location>
        <begin position="230"/>
        <end position="251"/>
    </location>
</feature>
<evidence type="ECO:0000259" key="8">
    <source>
        <dbReference type="PROSITE" id="PS50850"/>
    </source>
</evidence>
<dbReference type="AlphaFoldDB" id="B5ECX1"/>
<accession>B5ECX1</accession>
<dbReference type="GO" id="GO:0005886">
    <property type="term" value="C:plasma membrane"/>
    <property type="evidence" value="ECO:0007669"/>
    <property type="project" value="UniProtKB-SubCell"/>
</dbReference>
<dbReference type="Pfam" id="PF05977">
    <property type="entry name" value="MFS_3"/>
    <property type="match status" value="1"/>
</dbReference>
<evidence type="ECO:0000313" key="9">
    <source>
        <dbReference type="EMBL" id="ACH40588.1"/>
    </source>
</evidence>